<proteinExistence type="predicted"/>
<gene>
    <name evidence="4" type="ORF">GETHOR_18800</name>
</gene>
<evidence type="ECO:0000313" key="5">
    <source>
        <dbReference type="Proteomes" id="UP001242010"/>
    </source>
</evidence>
<evidence type="ECO:0000259" key="3">
    <source>
        <dbReference type="Pfam" id="PF02775"/>
    </source>
</evidence>
<evidence type="ECO:0000259" key="2">
    <source>
        <dbReference type="Pfam" id="PF01558"/>
    </source>
</evidence>
<dbReference type="InterPro" id="IPR002869">
    <property type="entry name" value="Pyrv_flavodox_OxRed_cen"/>
</dbReference>
<keyword evidence="1" id="KW-0560">Oxidoreductase</keyword>
<dbReference type="SUPFAM" id="SSF52518">
    <property type="entry name" value="Thiamin diphosphate-binding fold (THDP-binding)"/>
    <property type="match status" value="1"/>
</dbReference>
<dbReference type="SUPFAM" id="SSF53323">
    <property type="entry name" value="Pyruvate-ferredoxin oxidoreductase, PFOR, domain III"/>
    <property type="match status" value="1"/>
</dbReference>
<keyword evidence="5" id="KW-1185">Reference proteome</keyword>
<dbReference type="InterPro" id="IPR011766">
    <property type="entry name" value="TPP_enzyme_TPP-bd"/>
</dbReference>
<evidence type="ECO:0000256" key="1">
    <source>
        <dbReference type="ARBA" id="ARBA00023002"/>
    </source>
</evidence>
<dbReference type="PANTHER" id="PTHR48084:SF3">
    <property type="entry name" value="SUBUNIT OF PYRUVATE:FLAVODOXIN OXIDOREDUCTASE"/>
    <property type="match status" value="1"/>
</dbReference>
<dbReference type="InterPro" id="IPR029061">
    <property type="entry name" value="THDP-binding"/>
</dbReference>
<dbReference type="InterPro" id="IPR019752">
    <property type="entry name" value="Pyrv/ketoisovalerate_OxRed_cat"/>
</dbReference>
<dbReference type="Gene3D" id="3.40.920.10">
    <property type="entry name" value="Pyruvate-ferredoxin oxidoreductase, PFOR, domain III"/>
    <property type="match status" value="1"/>
</dbReference>
<dbReference type="EMBL" id="AP027079">
    <property type="protein sequence ID" value="BDU69779.1"/>
    <property type="molecule type" value="Genomic_DNA"/>
</dbReference>
<dbReference type="Proteomes" id="UP001242010">
    <property type="component" value="Chromosome"/>
</dbReference>
<accession>A0ABN6UY24</accession>
<name>A0ABN6UY24_9BACT</name>
<dbReference type="RefSeq" id="WP_286353500.1">
    <property type="nucleotide sequence ID" value="NZ_AP027079.1"/>
</dbReference>
<feature type="domain" description="Thiamine pyrophosphate enzyme TPP-binding" evidence="3">
    <location>
        <begin position="72"/>
        <end position="217"/>
    </location>
</feature>
<protein>
    <submittedName>
        <fullName evidence="4">Ketoisovalerate oxidoreductase</fullName>
    </submittedName>
</protein>
<sequence>MSKASVFYDKFERHSHGEGLKGHATHYCPGCGHGLAHKYLAEAIDELGIQDRTVAISPVGCSVFLYYYFDVGNSQAAHGRAPVVALGHKFANPESVVISYQGDGDLASIGLAETIATAQLGAPITVIFINNAIYGMTGGQMAPTTLMGQSSSTSPAGRNEYNGQPMKMAEIIAGLDGPVYVERVALFDAKQRIKAKKAIQKAIKLQVEGRGYSFIEVLAECPTHLKMDPEATAKWVKECMEPVYPLGVKKDITVEPWFKRNPPCFKGEKLLSLAGATSEHSDRFCQGFPTHLDAQDISLKLAGSGGDGAQTAAMLIARAAISEGFDATHIPSYGPESRGGTSYADVHVAKDEVLNPGSPDPQVLIAFNTPSLVKFGPTVRKGGFVIYDSSVVTEAPVLDPSIKVFPVPFTGIATDLGKAVVKNIVALGALQAATGIFPKDTLLTAIRVALKDKCALIPLNEEAFAWGIKSVEALDK</sequence>
<evidence type="ECO:0000313" key="4">
    <source>
        <dbReference type="EMBL" id="BDU69779.1"/>
    </source>
</evidence>
<dbReference type="Pfam" id="PF01558">
    <property type="entry name" value="POR"/>
    <property type="match status" value="1"/>
</dbReference>
<dbReference type="Pfam" id="PF02775">
    <property type="entry name" value="TPP_enzyme_C"/>
    <property type="match status" value="1"/>
</dbReference>
<reference evidence="5" key="1">
    <citation type="journal article" date="2023" name="Int. J. Syst. Evol. Microbiol.">
        <title>Mesoterricola silvestris gen. nov., sp. nov., Mesoterricola sediminis sp. nov., Geothrix oryzae sp. nov., Geothrix edaphica sp. nov., Geothrix rubra sp. nov., and Geothrix limicola sp. nov., six novel members of Acidobacteriota isolated from soils.</title>
        <authorList>
            <person name="Itoh H."/>
            <person name="Sugisawa Y."/>
            <person name="Mise K."/>
            <person name="Xu Z."/>
            <person name="Kuniyasu M."/>
            <person name="Ushijima N."/>
            <person name="Kawano K."/>
            <person name="Kobayashi E."/>
            <person name="Shiratori Y."/>
            <person name="Masuda Y."/>
            <person name="Senoo K."/>
        </authorList>
    </citation>
    <scope>NUCLEOTIDE SEQUENCE [LARGE SCALE GENOMIC DNA]</scope>
    <source>
        <strain evidence="5">Red222</strain>
    </source>
</reference>
<dbReference type="PANTHER" id="PTHR48084">
    <property type="entry name" value="2-OXOGLUTARATE OXIDOREDUCTASE SUBUNIT KORB-RELATED"/>
    <property type="match status" value="1"/>
</dbReference>
<organism evidence="4 5">
    <name type="scientific">Geothrix oryzae</name>
    <dbReference type="NCBI Taxonomy" id="2927975"/>
    <lineage>
        <taxon>Bacteria</taxon>
        <taxon>Pseudomonadati</taxon>
        <taxon>Acidobacteriota</taxon>
        <taxon>Holophagae</taxon>
        <taxon>Holophagales</taxon>
        <taxon>Holophagaceae</taxon>
        <taxon>Geothrix</taxon>
    </lineage>
</organism>
<dbReference type="Gene3D" id="3.40.50.970">
    <property type="match status" value="1"/>
</dbReference>
<dbReference type="InterPro" id="IPR051457">
    <property type="entry name" value="2-oxoacid:Fd_oxidoreductase"/>
</dbReference>
<feature type="domain" description="Pyruvate/ketoisovalerate oxidoreductase catalytic" evidence="2">
    <location>
        <begin position="305"/>
        <end position="467"/>
    </location>
</feature>